<feature type="region of interest" description="Disordered" evidence="1">
    <location>
        <begin position="201"/>
        <end position="222"/>
    </location>
</feature>
<name>C4J523_MAIZE</name>
<dbReference type="AlphaFoldDB" id="C4J523"/>
<protein>
    <submittedName>
        <fullName evidence="2">Uncharacterized protein</fullName>
    </submittedName>
</protein>
<proteinExistence type="evidence at transcript level"/>
<evidence type="ECO:0000256" key="1">
    <source>
        <dbReference type="SAM" id="MobiDB-lite"/>
    </source>
</evidence>
<dbReference type="EMBL" id="BT085920">
    <property type="protein sequence ID" value="ACR36273.1"/>
    <property type="molecule type" value="mRNA"/>
</dbReference>
<sequence>MDIYIYIYIYIRTVPVGAVVQVSRLAVDGVRVGAARREPGEERHLLEVVDVVVPPLAEDDGLLGVRLGERVGVGAGAGAEDQRAVHGGAEEGDVGVPPQRPLLRRRVEAVRVVAARLDRTLRHHRRAVRPRRAALEYAVPVDCDVVGRLVDEVDDHSVSLAGMDGRAWELPVHRRDDPRRLAKLAHGKVSDIEGVLHDRSFSNAATSKHQQGDAGTKRQSQW</sequence>
<reference evidence="2" key="2">
    <citation type="submission" date="2012-06" db="EMBL/GenBank/DDBJ databases">
        <authorList>
            <person name="Yu Y."/>
            <person name="Currie J."/>
            <person name="Lomeli R."/>
            <person name="Angelova A."/>
            <person name="Collura K."/>
            <person name="Wissotski M."/>
            <person name="Campos D."/>
            <person name="Kudrna D."/>
            <person name="Golser W."/>
            <person name="Ashely E."/>
            <person name="Descour A."/>
            <person name="Fernandes J."/>
            <person name="Soderlund C."/>
            <person name="Walbot V."/>
        </authorList>
    </citation>
    <scope>NUCLEOTIDE SEQUENCE</scope>
    <source>
        <strain evidence="2">B73</strain>
    </source>
</reference>
<reference evidence="2" key="1">
    <citation type="journal article" date="2009" name="PLoS Genet.">
        <title>Sequencing, mapping, and analysis of 27,455 maize full-length cDNAs.</title>
        <authorList>
            <person name="Soderlund C."/>
            <person name="Descour A."/>
            <person name="Kudrna D."/>
            <person name="Bomhoff M."/>
            <person name="Boyd L."/>
            <person name="Currie J."/>
            <person name="Angelova A."/>
            <person name="Collura K."/>
            <person name="Wissotski M."/>
            <person name="Ashley E."/>
            <person name="Morrow D."/>
            <person name="Fernandes J."/>
            <person name="Walbot V."/>
            <person name="Yu Y."/>
        </authorList>
    </citation>
    <scope>NUCLEOTIDE SEQUENCE</scope>
    <source>
        <strain evidence="2">B73</strain>
    </source>
</reference>
<organism evidence="2">
    <name type="scientific">Zea mays</name>
    <name type="common">Maize</name>
    <dbReference type="NCBI Taxonomy" id="4577"/>
    <lineage>
        <taxon>Eukaryota</taxon>
        <taxon>Viridiplantae</taxon>
        <taxon>Streptophyta</taxon>
        <taxon>Embryophyta</taxon>
        <taxon>Tracheophyta</taxon>
        <taxon>Spermatophyta</taxon>
        <taxon>Magnoliopsida</taxon>
        <taxon>Liliopsida</taxon>
        <taxon>Poales</taxon>
        <taxon>Poaceae</taxon>
        <taxon>PACMAD clade</taxon>
        <taxon>Panicoideae</taxon>
        <taxon>Andropogonodae</taxon>
        <taxon>Andropogoneae</taxon>
        <taxon>Tripsacinae</taxon>
        <taxon>Zea</taxon>
    </lineage>
</organism>
<evidence type="ECO:0000313" key="2">
    <source>
        <dbReference type="EMBL" id="ACR36273.1"/>
    </source>
</evidence>
<accession>C4J523</accession>